<dbReference type="AlphaFoldDB" id="A0A0S2IRM1"/>
<evidence type="ECO:0000313" key="2">
    <source>
        <dbReference type="Proteomes" id="UP000058857"/>
    </source>
</evidence>
<dbReference type="EMBL" id="CP012029">
    <property type="protein sequence ID" value="ALO26302.1"/>
    <property type="molecule type" value="Genomic_DNA"/>
</dbReference>
<organism evidence="1">
    <name type="scientific">Leptospira borgpetersenii serovar Ballum</name>
    <dbReference type="NCBI Taxonomy" id="280505"/>
    <lineage>
        <taxon>Bacteria</taxon>
        <taxon>Pseudomonadati</taxon>
        <taxon>Spirochaetota</taxon>
        <taxon>Spirochaetia</taxon>
        <taxon>Leptospirales</taxon>
        <taxon>Leptospiraceae</taxon>
        <taxon>Leptospira</taxon>
    </lineage>
</organism>
<sequence length="54" mass="6628">MWRRTGKRFFENRLARFYSIDWGNFISYRCKDLREGFLIQGQRAIIFSDFDLSV</sequence>
<accession>A0A0S2IRM1</accession>
<gene>
    <name evidence="1" type="ORF">LBBP_02034</name>
</gene>
<name>A0A0S2IRM1_LEPBO</name>
<reference evidence="1 2" key="1">
    <citation type="journal article" date="2015" name="PLoS Negl. Trop. Dis.">
        <title>Distribution of Plasmids in Distinct Leptospira Pathogenic Species.</title>
        <authorList>
            <person name="Wang Y."/>
            <person name="Zhuang X."/>
            <person name="Zhong Y."/>
            <person name="Zhang C."/>
            <person name="Zhang Y."/>
            <person name="Zeng L."/>
            <person name="Zhu Y."/>
            <person name="He P."/>
            <person name="Dong K."/>
            <person name="Pal U."/>
            <person name="Guo X."/>
            <person name="Qin J."/>
        </authorList>
    </citation>
    <scope>NUCLEOTIDE SEQUENCE [LARGE SCALE GENOMIC DNA]</scope>
    <source>
        <strain evidence="1 2">56604</strain>
    </source>
</reference>
<protein>
    <submittedName>
        <fullName evidence="1">Uncharacterized protein</fullName>
    </submittedName>
</protein>
<evidence type="ECO:0000313" key="1">
    <source>
        <dbReference type="EMBL" id="ALO26302.1"/>
    </source>
</evidence>
<proteinExistence type="predicted"/>
<dbReference type="Proteomes" id="UP000058857">
    <property type="component" value="Chromosome 1"/>
</dbReference>